<feature type="transmembrane region" description="Helical" evidence="8">
    <location>
        <begin position="276"/>
        <end position="297"/>
    </location>
</feature>
<evidence type="ECO:0000313" key="12">
    <source>
        <dbReference type="Proteomes" id="UP001524318"/>
    </source>
</evidence>
<keyword evidence="4" id="KW-1003">Cell membrane</keyword>
<comment type="subcellular location">
    <subcellularLocation>
        <location evidence="1 8">Cell membrane</location>
        <topology evidence="1 8">Multi-pass membrane protein</topology>
    </subcellularLocation>
</comment>
<feature type="region of interest" description="Disordered" evidence="9">
    <location>
        <begin position="1"/>
        <end position="24"/>
    </location>
</feature>
<dbReference type="EMBL" id="JANCLV010000004">
    <property type="protein sequence ID" value="MCP8999617.1"/>
    <property type="molecule type" value="Genomic_DNA"/>
</dbReference>
<evidence type="ECO:0000256" key="1">
    <source>
        <dbReference type="ARBA" id="ARBA00004651"/>
    </source>
</evidence>
<dbReference type="Proteomes" id="UP001524318">
    <property type="component" value="Unassembled WGS sequence"/>
</dbReference>
<dbReference type="Gene3D" id="1.10.3720.10">
    <property type="entry name" value="MetI-like"/>
    <property type="match status" value="1"/>
</dbReference>
<accession>A0ABT1LMD2</accession>
<dbReference type="RefSeq" id="WP_254749034.1">
    <property type="nucleotide sequence ID" value="NZ_JANCLV010000004.1"/>
</dbReference>
<keyword evidence="12" id="KW-1185">Reference proteome</keyword>
<organism evidence="11 12">
    <name type="scientific">Pseudarthrobacter humi</name>
    <dbReference type="NCBI Taxonomy" id="2952523"/>
    <lineage>
        <taxon>Bacteria</taxon>
        <taxon>Bacillati</taxon>
        <taxon>Actinomycetota</taxon>
        <taxon>Actinomycetes</taxon>
        <taxon>Micrococcales</taxon>
        <taxon>Micrococcaceae</taxon>
        <taxon>Pseudarthrobacter</taxon>
    </lineage>
</organism>
<keyword evidence="7 8" id="KW-0472">Membrane</keyword>
<feature type="transmembrane region" description="Helical" evidence="8">
    <location>
        <begin position="220"/>
        <end position="249"/>
    </location>
</feature>
<keyword evidence="6 8" id="KW-1133">Transmembrane helix</keyword>
<evidence type="ECO:0000256" key="2">
    <source>
        <dbReference type="ARBA" id="ARBA00007069"/>
    </source>
</evidence>
<dbReference type="InterPro" id="IPR000515">
    <property type="entry name" value="MetI-like"/>
</dbReference>
<dbReference type="SUPFAM" id="SSF161098">
    <property type="entry name" value="MetI-like"/>
    <property type="match status" value="1"/>
</dbReference>
<evidence type="ECO:0000313" key="11">
    <source>
        <dbReference type="EMBL" id="MCP8999617.1"/>
    </source>
</evidence>
<evidence type="ECO:0000256" key="7">
    <source>
        <dbReference type="ARBA" id="ARBA00023136"/>
    </source>
</evidence>
<feature type="transmembrane region" description="Helical" evidence="8">
    <location>
        <begin position="33"/>
        <end position="56"/>
    </location>
</feature>
<feature type="transmembrane region" description="Helical" evidence="8">
    <location>
        <begin position="126"/>
        <end position="149"/>
    </location>
</feature>
<name>A0ABT1LMD2_9MICC</name>
<feature type="transmembrane region" description="Helical" evidence="8">
    <location>
        <begin position="179"/>
        <end position="199"/>
    </location>
</feature>
<comment type="similarity">
    <text evidence="2">Belongs to the binding-protein-dependent transport system permease family. CysTW subfamily.</text>
</comment>
<feature type="transmembrane region" description="Helical" evidence="8">
    <location>
        <begin position="95"/>
        <end position="117"/>
    </location>
</feature>
<sequence length="306" mass="32993">MTVTQTEAPAARRTGAAEGELEKSTGRRNRRTYLALLIPGVLGLVVSFVFPLAYMVRMSFNKGAPDGVIEETFTLDTYIQPLTDPYYWWVTLDTFQMGVTVGLLCVLVSYPVALFLARSTSKYRGLLIAVAIAPLLTSAVVRTYGWMVILGTNGLVNSTLDGMGLIDTPLKLTNNMTGVTIGLVEIFMPYAILAMISGFGRLSPQLEEAAGSLGASKLQIFTRVTLPLSLPGILTAFLLVFVLSISTFITPRLLGGGSVQVLATEIYDQTTGLLNWPFAAALSVILLVLFGLIIAVYQRLTKKIGG</sequence>
<evidence type="ECO:0000256" key="4">
    <source>
        <dbReference type="ARBA" id="ARBA00022475"/>
    </source>
</evidence>
<dbReference type="Pfam" id="PF00528">
    <property type="entry name" value="BPD_transp_1"/>
    <property type="match status" value="1"/>
</dbReference>
<evidence type="ECO:0000256" key="8">
    <source>
        <dbReference type="RuleBase" id="RU363032"/>
    </source>
</evidence>
<dbReference type="CDD" id="cd06261">
    <property type="entry name" value="TM_PBP2"/>
    <property type="match status" value="1"/>
</dbReference>
<evidence type="ECO:0000256" key="6">
    <source>
        <dbReference type="ARBA" id="ARBA00022989"/>
    </source>
</evidence>
<comment type="caution">
    <text evidence="11">The sequence shown here is derived from an EMBL/GenBank/DDBJ whole genome shotgun (WGS) entry which is preliminary data.</text>
</comment>
<protein>
    <submittedName>
        <fullName evidence="11">ABC transporter permease</fullName>
    </submittedName>
</protein>
<keyword evidence="3 8" id="KW-0813">Transport</keyword>
<dbReference type="InterPro" id="IPR035906">
    <property type="entry name" value="MetI-like_sf"/>
</dbReference>
<dbReference type="PROSITE" id="PS50928">
    <property type="entry name" value="ABC_TM1"/>
    <property type="match status" value="1"/>
</dbReference>
<dbReference type="PANTHER" id="PTHR42929">
    <property type="entry name" value="INNER MEMBRANE ABC TRANSPORTER PERMEASE PROTEIN YDCU-RELATED-RELATED"/>
    <property type="match status" value="1"/>
</dbReference>
<dbReference type="PANTHER" id="PTHR42929:SF5">
    <property type="entry name" value="ABC TRANSPORTER PERMEASE PROTEIN"/>
    <property type="match status" value="1"/>
</dbReference>
<evidence type="ECO:0000256" key="3">
    <source>
        <dbReference type="ARBA" id="ARBA00022448"/>
    </source>
</evidence>
<evidence type="ECO:0000256" key="5">
    <source>
        <dbReference type="ARBA" id="ARBA00022692"/>
    </source>
</evidence>
<proteinExistence type="inferred from homology"/>
<keyword evidence="5 8" id="KW-0812">Transmembrane</keyword>
<evidence type="ECO:0000256" key="9">
    <source>
        <dbReference type="SAM" id="MobiDB-lite"/>
    </source>
</evidence>
<feature type="domain" description="ABC transmembrane type-1" evidence="10">
    <location>
        <begin position="91"/>
        <end position="297"/>
    </location>
</feature>
<evidence type="ECO:0000259" key="10">
    <source>
        <dbReference type="PROSITE" id="PS50928"/>
    </source>
</evidence>
<gene>
    <name evidence="11" type="ORF">NFC73_07715</name>
</gene>
<reference evidence="11 12" key="1">
    <citation type="submission" date="2022-06" db="EMBL/GenBank/DDBJ databases">
        <title>Pseudarthrobacter sp. strain RMG13 Genome sequencing and assembly.</title>
        <authorList>
            <person name="Kim I."/>
        </authorList>
    </citation>
    <scope>NUCLEOTIDE SEQUENCE [LARGE SCALE GENOMIC DNA]</scope>
    <source>
        <strain evidence="11 12">RMG13</strain>
    </source>
</reference>